<comment type="caution">
    <text evidence="1">The sequence shown here is derived from an EMBL/GenBank/DDBJ whole genome shotgun (WGS) entry which is preliminary data.</text>
</comment>
<accession>A0AAV9PU66</accession>
<dbReference type="Proteomes" id="UP001345827">
    <property type="component" value="Unassembled WGS sequence"/>
</dbReference>
<reference evidence="1 2" key="1">
    <citation type="submission" date="2023-06" db="EMBL/GenBank/DDBJ databases">
        <title>Black Yeasts Isolated from many extreme environments.</title>
        <authorList>
            <person name="Coleine C."/>
            <person name="Stajich J.E."/>
            <person name="Selbmann L."/>
        </authorList>
    </citation>
    <scope>NUCLEOTIDE SEQUENCE [LARGE SCALE GENOMIC DNA]</scope>
    <source>
        <strain evidence="1 2">CCFEE 5887</strain>
    </source>
</reference>
<evidence type="ECO:0000313" key="1">
    <source>
        <dbReference type="EMBL" id="KAK5528824.1"/>
    </source>
</evidence>
<name>A0AAV9PU66_9PEZI</name>
<dbReference type="EMBL" id="JAXLQG010000024">
    <property type="protein sequence ID" value="KAK5528824.1"/>
    <property type="molecule type" value="Genomic_DNA"/>
</dbReference>
<gene>
    <name evidence="1" type="ORF">LTR25_010007</name>
</gene>
<evidence type="ECO:0000313" key="2">
    <source>
        <dbReference type="Proteomes" id="UP001345827"/>
    </source>
</evidence>
<dbReference type="AlphaFoldDB" id="A0AAV9PU66"/>
<proteinExistence type="predicted"/>
<protein>
    <submittedName>
        <fullName evidence="1">Uncharacterized protein</fullName>
    </submittedName>
</protein>
<sequence>MGVVVSMVLLVAAGAGIGVGVGFASLEIGCAVGSKNCPKTRDLGQSGTIVTVVNGLEGWPEENGIPAVTIYDESDPEEGLDTPVLRDYEDRLYRNFSTTPKRVRITNNGFDTVCLAGVMVSYPDGQSITISGNFGKFCGAGHQESRRKVLSNNVPESCIWVDRHLRSNISIPGITLTLISPDENGNGHLLVTSDEELCSSPFFNMENRQEAPRKLPREESNTSTSIEDVDFGSRLIKSNLTMSSAVRMCEGKNTMGPNFLSLAEKLYCDMGSRELLPVCEDGTQGVCFDADQDEVVKKEGGSIETVKSFAHVAVW</sequence>
<keyword evidence="2" id="KW-1185">Reference proteome</keyword>
<organism evidence="1 2">
    <name type="scientific">Vermiconidia calcicola</name>
    <dbReference type="NCBI Taxonomy" id="1690605"/>
    <lineage>
        <taxon>Eukaryota</taxon>
        <taxon>Fungi</taxon>
        <taxon>Dikarya</taxon>
        <taxon>Ascomycota</taxon>
        <taxon>Pezizomycotina</taxon>
        <taxon>Dothideomycetes</taxon>
        <taxon>Dothideomycetidae</taxon>
        <taxon>Mycosphaerellales</taxon>
        <taxon>Extremaceae</taxon>
        <taxon>Vermiconidia</taxon>
    </lineage>
</organism>